<protein>
    <submittedName>
        <fullName evidence="1">Uncharacterized protein</fullName>
    </submittedName>
</protein>
<reference evidence="2" key="1">
    <citation type="journal article" date="2019" name="Int. J. Syst. Evol. Microbiol.">
        <title>The Global Catalogue of Microorganisms (GCM) 10K type strain sequencing project: providing services to taxonomists for standard genome sequencing and annotation.</title>
        <authorList>
            <consortium name="The Broad Institute Genomics Platform"/>
            <consortium name="The Broad Institute Genome Sequencing Center for Infectious Disease"/>
            <person name="Wu L."/>
            <person name="Ma J."/>
        </authorList>
    </citation>
    <scope>NUCLEOTIDE SEQUENCE [LARGE SCALE GENOMIC DNA]</scope>
    <source>
        <strain evidence="2">JCM 4376</strain>
    </source>
</reference>
<evidence type="ECO:0000313" key="2">
    <source>
        <dbReference type="Proteomes" id="UP000660675"/>
    </source>
</evidence>
<dbReference type="EMBL" id="BMTF01000005">
    <property type="protein sequence ID" value="GGV81048.1"/>
    <property type="molecule type" value="Genomic_DNA"/>
</dbReference>
<organism evidence="1 2">
    <name type="scientific">Streptomyces gelaticus</name>
    <dbReference type="NCBI Taxonomy" id="285446"/>
    <lineage>
        <taxon>Bacteria</taxon>
        <taxon>Bacillati</taxon>
        <taxon>Actinomycetota</taxon>
        <taxon>Actinomycetes</taxon>
        <taxon>Kitasatosporales</taxon>
        <taxon>Streptomycetaceae</taxon>
        <taxon>Streptomyces</taxon>
    </lineage>
</organism>
<dbReference type="Proteomes" id="UP000660675">
    <property type="component" value="Unassembled WGS sequence"/>
</dbReference>
<keyword evidence="2" id="KW-1185">Reference proteome</keyword>
<proteinExistence type="predicted"/>
<accession>A0ABQ2VW84</accession>
<name>A0ABQ2VW84_9ACTN</name>
<evidence type="ECO:0000313" key="1">
    <source>
        <dbReference type="EMBL" id="GGV81048.1"/>
    </source>
</evidence>
<comment type="caution">
    <text evidence="1">The sequence shown here is derived from an EMBL/GenBank/DDBJ whole genome shotgun (WGS) entry which is preliminary data.</text>
</comment>
<gene>
    <name evidence="1" type="ORF">GCM10015535_20200</name>
</gene>
<sequence>MVVQDAAGRHGVAVARLDETSGERMEWIFDRKTHVFLGERSVQVREGGAFERGTVTSTSAIMKRAVVDDIKQIPGENG</sequence>